<sequence>MTGLDARRTDARLLDTAEGVLIALRRCGVSEAFDEILATAQQHHVAALGLARALVDLACDQPAPAGDKFADAARAAWGELFERHPEPAAL</sequence>
<dbReference type="RefSeq" id="WP_122186948.1">
    <property type="nucleotide sequence ID" value="NZ_RFFH01000002.1"/>
</dbReference>
<protein>
    <submittedName>
        <fullName evidence="2">ANTAR domain-containing protein</fullName>
    </submittedName>
</protein>
<dbReference type="SMART" id="SM01012">
    <property type="entry name" value="ANTAR"/>
    <property type="match status" value="1"/>
</dbReference>
<dbReference type="PROSITE" id="PS50921">
    <property type="entry name" value="ANTAR"/>
    <property type="match status" value="1"/>
</dbReference>
<proteinExistence type="predicted"/>
<reference evidence="2 3" key="1">
    <citation type="submission" date="2018-10" db="EMBL/GenBank/DDBJ databases">
        <title>Isolation from cow dung.</title>
        <authorList>
            <person name="Ling L."/>
        </authorList>
    </citation>
    <scope>NUCLEOTIDE SEQUENCE [LARGE SCALE GENOMIC DNA]</scope>
    <source>
        <strain evidence="2 3">NEAU-LL90</strain>
    </source>
</reference>
<dbReference type="GO" id="GO:0003723">
    <property type="term" value="F:RNA binding"/>
    <property type="evidence" value="ECO:0007669"/>
    <property type="project" value="InterPro"/>
</dbReference>
<name>A0A3M2L8T5_9NOCA</name>
<evidence type="ECO:0000259" key="1">
    <source>
        <dbReference type="PROSITE" id="PS50921"/>
    </source>
</evidence>
<gene>
    <name evidence="2" type="ORF">EBN03_06140</name>
</gene>
<feature type="domain" description="ANTAR" evidence="1">
    <location>
        <begin position="1"/>
        <end position="55"/>
    </location>
</feature>
<evidence type="ECO:0000313" key="2">
    <source>
        <dbReference type="EMBL" id="RMI34021.1"/>
    </source>
</evidence>
<dbReference type="Pfam" id="PF03861">
    <property type="entry name" value="ANTAR"/>
    <property type="match status" value="1"/>
</dbReference>
<dbReference type="OrthoDB" id="4554690at2"/>
<accession>A0A3M2L8T5</accession>
<dbReference type="InterPro" id="IPR005561">
    <property type="entry name" value="ANTAR"/>
</dbReference>
<organism evidence="2 3">
    <name type="scientific">Nocardia stercoris</name>
    <dbReference type="NCBI Taxonomy" id="2483361"/>
    <lineage>
        <taxon>Bacteria</taxon>
        <taxon>Bacillati</taxon>
        <taxon>Actinomycetota</taxon>
        <taxon>Actinomycetes</taxon>
        <taxon>Mycobacteriales</taxon>
        <taxon>Nocardiaceae</taxon>
        <taxon>Nocardia</taxon>
    </lineage>
</organism>
<comment type="caution">
    <text evidence="2">The sequence shown here is derived from an EMBL/GenBank/DDBJ whole genome shotgun (WGS) entry which is preliminary data.</text>
</comment>
<evidence type="ECO:0000313" key="3">
    <source>
        <dbReference type="Proteomes" id="UP000279275"/>
    </source>
</evidence>
<dbReference type="Proteomes" id="UP000279275">
    <property type="component" value="Unassembled WGS sequence"/>
</dbReference>
<dbReference type="InterPro" id="IPR036388">
    <property type="entry name" value="WH-like_DNA-bd_sf"/>
</dbReference>
<dbReference type="Gene3D" id="1.10.10.10">
    <property type="entry name" value="Winged helix-like DNA-binding domain superfamily/Winged helix DNA-binding domain"/>
    <property type="match status" value="1"/>
</dbReference>
<keyword evidence="3" id="KW-1185">Reference proteome</keyword>
<dbReference type="EMBL" id="RFFH01000002">
    <property type="protein sequence ID" value="RMI34021.1"/>
    <property type="molecule type" value="Genomic_DNA"/>
</dbReference>
<dbReference type="AlphaFoldDB" id="A0A3M2L8T5"/>